<keyword evidence="3" id="KW-1185">Reference proteome</keyword>
<name>A0A830CHC2_9LAMI</name>
<sequence>MQMESFGTEFPGFQTLAPRDEFALLEQRPPLSRLQRRAPRPLELKPNTAQESSSGAGNVGSTTKASCFSSNDPIPLLSPLVLPSMLDSSVIQPETMTKSH</sequence>
<feature type="compositionally biased region" description="Polar residues" evidence="1">
    <location>
        <begin position="47"/>
        <end position="66"/>
    </location>
</feature>
<evidence type="ECO:0000313" key="3">
    <source>
        <dbReference type="Proteomes" id="UP000653305"/>
    </source>
</evidence>
<feature type="region of interest" description="Disordered" evidence="1">
    <location>
        <begin position="26"/>
        <end position="66"/>
    </location>
</feature>
<reference evidence="2" key="1">
    <citation type="submission" date="2020-07" db="EMBL/GenBank/DDBJ databases">
        <title>Ethylene signaling mediates host invasion by parasitic plants.</title>
        <authorList>
            <person name="Yoshida S."/>
        </authorList>
    </citation>
    <scope>NUCLEOTIDE SEQUENCE</scope>
    <source>
        <strain evidence="2">Okayama</strain>
    </source>
</reference>
<dbReference type="Proteomes" id="UP000653305">
    <property type="component" value="Unassembled WGS sequence"/>
</dbReference>
<proteinExistence type="predicted"/>
<dbReference type="EMBL" id="BMAC01000380">
    <property type="protein sequence ID" value="GFP95313.1"/>
    <property type="molecule type" value="Genomic_DNA"/>
</dbReference>
<organism evidence="2 3">
    <name type="scientific">Phtheirospermum japonicum</name>
    <dbReference type="NCBI Taxonomy" id="374723"/>
    <lineage>
        <taxon>Eukaryota</taxon>
        <taxon>Viridiplantae</taxon>
        <taxon>Streptophyta</taxon>
        <taxon>Embryophyta</taxon>
        <taxon>Tracheophyta</taxon>
        <taxon>Spermatophyta</taxon>
        <taxon>Magnoliopsida</taxon>
        <taxon>eudicotyledons</taxon>
        <taxon>Gunneridae</taxon>
        <taxon>Pentapetalae</taxon>
        <taxon>asterids</taxon>
        <taxon>lamiids</taxon>
        <taxon>Lamiales</taxon>
        <taxon>Orobanchaceae</taxon>
        <taxon>Orobanchaceae incertae sedis</taxon>
        <taxon>Phtheirospermum</taxon>
    </lineage>
</organism>
<evidence type="ECO:0000256" key="1">
    <source>
        <dbReference type="SAM" id="MobiDB-lite"/>
    </source>
</evidence>
<evidence type="ECO:0000313" key="2">
    <source>
        <dbReference type="EMBL" id="GFP95313.1"/>
    </source>
</evidence>
<dbReference type="AlphaFoldDB" id="A0A830CHC2"/>
<accession>A0A830CHC2</accession>
<protein>
    <submittedName>
        <fullName evidence="2">Uncharacterized protein</fullName>
    </submittedName>
</protein>
<dbReference type="OrthoDB" id="1691999at2759"/>
<comment type="caution">
    <text evidence="2">The sequence shown here is derived from an EMBL/GenBank/DDBJ whole genome shotgun (WGS) entry which is preliminary data.</text>
</comment>
<gene>
    <name evidence="2" type="ORF">PHJA_001675600</name>
</gene>